<sequence length="30" mass="3554">MQLKKKAQVSIFWLRIGKEDRVTLQKIAKP</sequence>
<proteinExistence type="predicted"/>
<reference evidence="1" key="1">
    <citation type="submission" date="2018-02" db="EMBL/GenBank/DDBJ databases">
        <title>Rhizophora mucronata_Transcriptome.</title>
        <authorList>
            <person name="Meera S.P."/>
            <person name="Sreeshan A."/>
            <person name="Augustine A."/>
        </authorList>
    </citation>
    <scope>NUCLEOTIDE SEQUENCE</scope>
    <source>
        <tissue evidence="1">Leaf</tissue>
    </source>
</reference>
<dbReference type="AlphaFoldDB" id="A0A2P2IIW0"/>
<dbReference type="EMBL" id="GGEC01000683">
    <property type="protein sequence ID" value="MBW81166.1"/>
    <property type="molecule type" value="Transcribed_RNA"/>
</dbReference>
<organism evidence="1">
    <name type="scientific">Rhizophora mucronata</name>
    <name type="common">Asiatic mangrove</name>
    <dbReference type="NCBI Taxonomy" id="61149"/>
    <lineage>
        <taxon>Eukaryota</taxon>
        <taxon>Viridiplantae</taxon>
        <taxon>Streptophyta</taxon>
        <taxon>Embryophyta</taxon>
        <taxon>Tracheophyta</taxon>
        <taxon>Spermatophyta</taxon>
        <taxon>Magnoliopsida</taxon>
        <taxon>eudicotyledons</taxon>
        <taxon>Gunneridae</taxon>
        <taxon>Pentapetalae</taxon>
        <taxon>rosids</taxon>
        <taxon>fabids</taxon>
        <taxon>Malpighiales</taxon>
        <taxon>Rhizophoraceae</taxon>
        <taxon>Rhizophora</taxon>
    </lineage>
</organism>
<evidence type="ECO:0000313" key="1">
    <source>
        <dbReference type="EMBL" id="MBW81166.1"/>
    </source>
</evidence>
<protein>
    <submittedName>
        <fullName evidence="1">Uncharacterized protein</fullName>
    </submittedName>
</protein>
<accession>A0A2P2IIW0</accession>
<name>A0A2P2IIW0_RHIMU</name>